<dbReference type="Proteomes" id="UP000035199">
    <property type="component" value="Chromosome"/>
</dbReference>
<name>A0A0G3H0H4_9CORY</name>
<gene>
    <name evidence="4" type="ORF">CMUST_13090</name>
</gene>
<evidence type="ECO:0000313" key="4">
    <source>
        <dbReference type="EMBL" id="AKK06914.1"/>
    </source>
</evidence>
<dbReference type="STRING" id="571915.CMUST_13090"/>
<evidence type="ECO:0000259" key="3">
    <source>
        <dbReference type="PROSITE" id="PS50977"/>
    </source>
</evidence>
<dbReference type="SUPFAM" id="SSF46689">
    <property type="entry name" value="Homeodomain-like"/>
    <property type="match status" value="1"/>
</dbReference>
<reference evidence="4 5" key="1">
    <citation type="journal article" date="2015" name="Genome Announc.">
        <title>Complete Genome Sequence of the Type Strain Corynebacterium mustelae DSM 45274, Isolated from Various Tissues of a Male Ferret with Lethal Sepsis.</title>
        <authorList>
            <person name="Ruckert C."/>
            <person name="Eimer J."/>
            <person name="Winkler A."/>
            <person name="Tauch A."/>
        </authorList>
    </citation>
    <scope>NUCLEOTIDE SEQUENCE [LARGE SCALE GENOMIC DNA]</scope>
    <source>
        <strain evidence="4 5">DSM 45274</strain>
    </source>
</reference>
<keyword evidence="1 2" id="KW-0238">DNA-binding</keyword>
<keyword evidence="5" id="KW-1185">Reference proteome</keyword>
<dbReference type="PRINTS" id="PR00455">
    <property type="entry name" value="HTHTETR"/>
</dbReference>
<dbReference type="InterPro" id="IPR001647">
    <property type="entry name" value="HTH_TetR"/>
</dbReference>
<dbReference type="PROSITE" id="PS50977">
    <property type="entry name" value="HTH_TETR_2"/>
    <property type="match status" value="1"/>
</dbReference>
<dbReference type="AlphaFoldDB" id="A0A0G3H0H4"/>
<dbReference type="GO" id="GO:0003677">
    <property type="term" value="F:DNA binding"/>
    <property type="evidence" value="ECO:0007669"/>
    <property type="project" value="UniProtKB-UniRule"/>
</dbReference>
<dbReference type="PATRIC" id="fig|571915.4.peg.2805"/>
<feature type="DNA-binding region" description="H-T-H motif" evidence="2">
    <location>
        <begin position="26"/>
        <end position="45"/>
    </location>
</feature>
<reference evidence="5" key="2">
    <citation type="submission" date="2015-05" db="EMBL/GenBank/DDBJ databases">
        <title>Complete genome sequence of Corynebacterium mustelae DSM 45274, isolated from various tissues of a male ferret with lethal sepsis.</title>
        <authorList>
            <person name="Ruckert C."/>
            <person name="Albersmeier A."/>
            <person name="Winkler A."/>
            <person name="Tauch A."/>
        </authorList>
    </citation>
    <scope>NUCLEOTIDE SEQUENCE [LARGE SCALE GENOMIC DNA]</scope>
    <source>
        <strain evidence="5">DSM 45274</strain>
    </source>
</reference>
<organism evidence="4 5">
    <name type="scientific">Corynebacterium mustelae</name>
    <dbReference type="NCBI Taxonomy" id="571915"/>
    <lineage>
        <taxon>Bacteria</taxon>
        <taxon>Bacillati</taxon>
        <taxon>Actinomycetota</taxon>
        <taxon>Actinomycetes</taxon>
        <taxon>Mycobacteriales</taxon>
        <taxon>Corynebacteriaceae</taxon>
        <taxon>Corynebacterium</taxon>
    </lineage>
</organism>
<feature type="domain" description="HTH tetR-type" evidence="3">
    <location>
        <begin position="3"/>
        <end position="63"/>
    </location>
</feature>
<dbReference type="InterPro" id="IPR036271">
    <property type="entry name" value="Tet_transcr_reg_TetR-rel_C_sf"/>
</dbReference>
<dbReference type="OrthoDB" id="9806334at2"/>
<dbReference type="Pfam" id="PF17937">
    <property type="entry name" value="TetR_C_28"/>
    <property type="match status" value="1"/>
</dbReference>
<dbReference type="InterPro" id="IPR009057">
    <property type="entry name" value="Homeodomain-like_sf"/>
</dbReference>
<protein>
    <submittedName>
        <fullName evidence="4">Transcriptional regulator, TetR family</fullName>
    </submittedName>
</protein>
<dbReference type="Pfam" id="PF00440">
    <property type="entry name" value="TetR_N"/>
    <property type="match status" value="1"/>
</dbReference>
<dbReference type="Gene3D" id="1.10.357.10">
    <property type="entry name" value="Tetracycline Repressor, domain 2"/>
    <property type="match status" value="1"/>
</dbReference>
<evidence type="ECO:0000256" key="2">
    <source>
        <dbReference type="PROSITE-ProRule" id="PRU00335"/>
    </source>
</evidence>
<proteinExistence type="predicted"/>
<dbReference type="InterPro" id="IPR041479">
    <property type="entry name" value="TetR_CgmR_C"/>
</dbReference>
<dbReference type="KEGG" id="cmv:CMUST_13090"/>
<accession>A0A0G3H0H4</accession>
<dbReference type="SUPFAM" id="SSF48498">
    <property type="entry name" value="Tetracyclin repressor-like, C-terminal domain"/>
    <property type="match status" value="1"/>
</dbReference>
<evidence type="ECO:0000313" key="5">
    <source>
        <dbReference type="Proteomes" id="UP000035199"/>
    </source>
</evidence>
<evidence type="ECO:0000256" key="1">
    <source>
        <dbReference type="ARBA" id="ARBA00023125"/>
    </source>
</evidence>
<sequence length="180" mass="20132">MRMSKRALLIETAIDIVEKHGLNHLTYESLAAATGLSKSGLIYHFPSRDALLRAMHEQLAHTWEQEMIAAAGGTAENIDERTRVRASFIVMSQSATLSDLRLALDAVGNPTMQEPWLDVMRRWSVSEETITKIPRLYLLNVIADGLWVHDHVNGFVLTDQQRTALVSSALALYDECVPPH</sequence>
<dbReference type="EMBL" id="CP011542">
    <property type="protein sequence ID" value="AKK06914.1"/>
    <property type="molecule type" value="Genomic_DNA"/>
</dbReference>